<dbReference type="PANTHER" id="PTHR24221:SF646">
    <property type="entry name" value="HAEMOLYSIN SECRETION ATP-BINDING PROTEIN"/>
    <property type="match status" value="1"/>
</dbReference>
<dbReference type="SMART" id="SM00382">
    <property type="entry name" value="AAA"/>
    <property type="match status" value="1"/>
</dbReference>
<evidence type="ECO:0000313" key="10">
    <source>
        <dbReference type="Proteomes" id="UP001431926"/>
    </source>
</evidence>
<evidence type="ECO:0000259" key="8">
    <source>
        <dbReference type="PROSITE" id="PS50893"/>
    </source>
</evidence>
<dbReference type="InterPro" id="IPR003593">
    <property type="entry name" value="AAA+_ATPase"/>
</dbReference>
<evidence type="ECO:0000256" key="2">
    <source>
        <dbReference type="ARBA" id="ARBA00022692"/>
    </source>
</evidence>
<evidence type="ECO:0000256" key="1">
    <source>
        <dbReference type="ARBA" id="ARBA00004651"/>
    </source>
</evidence>
<feature type="domain" description="ABC transporter" evidence="8">
    <location>
        <begin position="348"/>
        <end position="591"/>
    </location>
</feature>
<organism evidence="9 10">
    <name type="scientific">Streptomyces anulatus</name>
    <name type="common">Streptomyces chrysomallus</name>
    <dbReference type="NCBI Taxonomy" id="1892"/>
    <lineage>
        <taxon>Bacteria</taxon>
        <taxon>Bacillati</taxon>
        <taxon>Actinomycetota</taxon>
        <taxon>Actinomycetes</taxon>
        <taxon>Kitasatosporales</taxon>
        <taxon>Streptomycetaceae</taxon>
        <taxon>Streptomyces</taxon>
    </lineage>
</organism>
<dbReference type="Gene3D" id="1.20.1560.10">
    <property type="entry name" value="ABC transporter type 1, transmembrane domain"/>
    <property type="match status" value="1"/>
</dbReference>
<dbReference type="EMBL" id="CP109491">
    <property type="protein sequence ID" value="WUX35096.1"/>
    <property type="molecule type" value="Genomic_DNA"/>
</dbReference>
<dbReference type="Pfam" id="PF00005">
    <property type="entry name" value="ABC_tran"/>
    <property type="match status" value="1"/>
</dbReference>
<sequence>MKSSVVLKDRVLLLRELRHAGPLVVSVLVVVQLVISCVPALSALAMNSLVGRLLDESPTAIAFAGLGAVILAGRLAQVWSAPVAYLAAQRVDAARRASLTERAVSSDQIGVLEQPRTRELLRVARADPEFWAERTPGTGATAQLDLIIRWIGVIAAAVVLASFAWWLAPLVIVPALVSRSIWRRQFMEHIEIERAGVLSGIEADHWRRLALDWTDGKESRTFGLQDWAVDRWREKLMLMLSPKWVAGVRGVLDQWQVAVVIGPPLIAAFGLIVRQSDEPGGSVAAAAAVLGAGWAILNLLGFADALEIEGAIPGCRAYAELCTEVLPTARAGTKPPVDRADGNKAPLVRFEGVSFSYSEAGPAVLDGLDLEIRPGELLAIVGLNGAGKSTLIKLLGGLYVPSAGRITVDGDDLRDSDPQGWRRRISIVFQDFARYQLSLLNNVTLGYGSVPTDRERAEQAAADSGLDRLVAELPQGWDTPLARARTGGVDLSGGQWQKVVLTRAMYAMRSGARLMVLDEPTAHLDVKSEFEVFHQLAQHKSHSGVVLISHRLSTVRLADRIVLLDGGRIEESGTHDELMRHDGKYAKLFTTQAERFNQGFDDRFDEGDVL</sequence>
<dbReference type="InterPro" id="IPR027417">
    <property type="entry name" value="P-loop_NTPase"/>
</dbReference>
<feature type="transmembrane region" description="Helical" evidence="7">
    <location>
        <begin position="255"/>
        <end position="273"/>
    </location>
</feature>
<gene>
    <name evidence="9" type="ORF">OG367_02130</name>
</gene>
<dbReference type="InterPro" id="IPR036640">
    <property type="entry name" value="ABC1_TM_sf"/>
</dbReference>
<comment type="subcellular location">
    <subcellularLocation>
        <location evidence="1">Cell membrane</location>
        <topology evidence="1">Multi-pass membrane protein</topology>
    </subcellularLocation>
</comment>
<dbReference type="InterPro" id="IPR039421">
    <property type="entry name" value="Type_1_exporter"/>
</dbReference>
<keyword evidence="5 7" id="KW-1133">Transmembrane helix</keyword>
<feature type="transmembrane region" description="Helical" evidence="7">
    <location>
        <begin position="150"/>
        <end position="177"/>
    </location>
</feature>
<feature type="transmembrane region" description="Helical" evidence="7">
    <location>
        <begin position="285"/>
        <end position="303"/>
    </location>
</feature>
<evidence type="ECO:0000256" key="3">
    <source>
        <dbReference type="ARBA" id="ARBA00022741"/>
    </source>
</evidence>
<keyword evidence="10" id="KW-1185">Reference proteome</keyword>
<evidence type="ECO:0000256" key="7">
    <source>
        <dbReference type="SAM" id="Phobius"/>
    </source>
</evidence>
<evidence type="ECO:0000256" key="4">
    <source>
        <dbReference type="ARBA" id="ARBA00022840"/>
    </source>
</evidence>
<dbReference type="SUPFAM" id="SSF52540">
    <property type="entry name" value="P-loop containing nucleoside triphosphate hydrolases"/>
    <property type="match status" value="1"/>
</dbReference>
<name>A0ABZ1Z8J0_STRAQ</name>
<dbReference type="RefSeq" id="WP_329354156.1">
    <property type="nucleotide sequence ID" value="NZ_CP109490.1"/>
</dbReference>
<feature type="transmembrane region" description="Helical" evidence="7">
    <location>
        <begin position="20"/>
        <end position="41"/>
    </location>
</feature>
<keyword evidence="6 7" id="KW-0472">Membrane</keyword>
<keyword evidence="3" id="KW-0547">Nucleotide-binding</keyword>
<dbReference type="PROSITE" id="PS50893">
    <property type="entry name" value="ABC_TRANSPORTER_2"/>
    <property type="match status" value="1"/>
</dbReference>
<dbReference type="InterPro" id="IPR003439">
    <property type="entry name" value="ABC_transporter-like_ATP-bd"/>
</dbReference>
<evidence type="ECO:0000313" key="9">
    <source>
        <dbReference type="EMBL" id="WUX35096.1"/>
    </source>
</evidence>
<protein>
    <submittedName>
        <fullName evidence="9">ABC transporter ATP-binding protein/permease</fullName>
    </submittedName>
</protein>
<dbReference type="Proteomes" id="UP001431926">
    <property type="component" value="Chromosome"/>
</dbReference>
<dbReference type="SUPFAM" id="SSF90123">
    <property type="entry name" value="ABC transporter transmembrane region"/>
    <property type="match status" value="1"/>
</dbReference>
<dbReference type="PANTHER" id="PTHR24221">
    <property type="entry name" value="ATP-BINDING CASSETTE SUB-FAMILY B"/>
    <property type="match status" value="1"/>
</dbReference>
<evidence type="ECO:0000256" key="6">
    <source>
        <dbReference type="ARBA" id="ARBA00023136"/>
    </source>
</evidence>
<keyword evidence="4 9" id="KW-0067">ATP-binding</keyword>
<keyword evidence="2 7" id="KW-0812">Transmembrane</keyword>
<dbReference type="GO" id="GO:0005524">
    <property type="term" value="F:ATP binding"/>
    <property type="evidence" value="ECO:0007669"/>
    <property type="project" value="UniProtKB-KW"/>
</dbReference>
<dbReference type="Gene3D" id="3.40.50.300">
    <property type="entry name" value="P-loop containing nucleotide triphosphate hydrolases"/>
    <property type="match status" value="1"/>
</dbReference>
<reference evidence="9" key="1">
    <citation type="submission" date="2022-10" db="EMBL/GenBank/DDBJ databases">
        <title>The complete genomes of actinobacterial strains from the NBC collection.</title>
        <authorList>
            <person name="Joergensen T.S."/>
            <person name="Alvarez Arevalo M."/>
            <person name="Sterndorff E.B."/>
            <person name="Faurdal D."/>
            <person name="Vuksanovic O."/>
            <person name="Mourched A.-S."/>
            <person name="Charusanti P."/>
            <person name="Shaw S."/>
            <person name="Blin K."/>
            <person name="Weber T."/>
        </authorList>
    </citation>
    <scope>NUCLEOTIDE SEQUENCE</scope>
    <source>
        <strain evidence="9">NBC_01436</strain>
    </source>
</reference>
<feature type="transmembrane region" description="Helical" evidence="7">
    <location>
        <begin position="61"/>
        <end position="88"/>
    </location>
</feature>
<evidence type="ECO:0000256" key="5">
    <source>
        <dbReference type="ARBA" id="ARBA00022989"/>
    </source>
</evidence>
<accession>A0ABZ1Z8J0</accession>
<proteinExistence type="predicted"/>